<dbReference type="EMBL" id="NHYD01000278">
    <property type="protein sequence ID" value="PPQ94660.1"/>
    <property type="molecule type" value="Genomic_DNA"/>
</dbReference>
<dbReference type="STRING" id="93625.A0A409XV99"/>
<dbReference type="AlphaFoldDB" id="A0A409XV99"/>
<dbReference type="InParanoid" id="A0A409XV99"/>
<name>A0A409XV99_PSICY</name>
<feature type="compositionally biased region" description="Pro residues" evidence="1">
    <location>
        <begin position="52"/>
        <end position="62"/>
    </location>
</feature>
<proteinExistence type="predicted"/>
<sequence>MSSDALPLTRIGGTGAARVPSALSQEMEEERDEKKKEREAKEKEKEKDRPKTPPVESKPPVNPSSNSTSWRLGGGSSAAEEIAGLTPEMRAKVERERRARAAEARLKGLQGS</sequence>
<feature type="region of interest" description="Disordered" evidence="1">
    <location>
        <begin position="1"/>
        <end position="112"/>
    </location>
</feature>
<feature type="compositionally biased region" description="Basic and acidic residues" evidence="1">
    <location>
        <begin position="89"/>
        <end position="106"/>
    </location>
</feature>
<protein>
    <submittedName>
        <fullName evidence="2">Uncharacterized protein</fullName>
    </submittedName>
</protein>
<evidence type="ECO:0000313" key="3">
    <source>
        <dbReference type="Proteomes" id="UP000283269"/>
    </source>
</evidence>
<evidence type="ECO:0000256" key="1">
    <source>
        <dbReference type="SAM" id="MobiDB-lite"/>
    </source>
</evidence>
<organism evidence="2 3">
    <name type="scientific">Psilocybe cyanescens</name>
    <dbReference type="NCBI Taxonomy" id="93625"/>
    <lineage>
        <taxon>Eukaryota</taxon>
        <taxon>Fungi</taxon>
        <taxon>Dikarya</taxon>
        <taxon>Basidiomycota</taxon>
        <taxon>Agaricomycotina</taxon>
        <taxon>Agaricomycetes</taxon>
        <taxon>Agaricomycetidae</taxon>
        <taxon>Agaricales</taxon>
        <taxon>Agaricineae</taxon>
        <taxon>Strophariaceae</taxon>
        <taxon>Psilocybe</taxon>
    </lineage>
</organism>
<accession>A0A409XV99</accession>
<feature type="compositionally biased region" description="Basic and acidic residues" evidence="1">
    <location>
        <begin position="32"/>
        <end position="51"/>
    </location>
</feature>
<gene>
    <name evidence="2" type="ORF">CVT25_009391</name>
</gene>
<reference evidence="2 3" key="1">
    <citation type="journal article" date="2018" name="Evol. Lett.">
        <title>Horizontal gene cluster transfer increased hallucinogenic mushroom diversity.</title>
        <authorList>
            <person name="Reynolds H.T."/>
            <person name="Vijayakumar V."/>
            <person name="Gluck-Thaler E."/>
            <person name="Korotkin H.B."/>
            <person name="Matheny P.B."/>
            <person name="Slot J.C."/>
        </authorList>
    </citation>
    <scope>NUCLEOTIDE SEQUENCE [LARGE SCALE GENOMIC DNA]</scope>
    <source>
        <strain evidence="2 3">2631</strain>
    </source>
</reference>
<dbReference type="Proteomes" id="UP000283269">
    <property type="component" value="Unassembled WGS sequence"/>
</dbReference>
<evidence type="ECO:0000313" key="2">
    <source>
        <dbReference type="EMBL" id="PPQ94660.1"/>
    </source>
</evidence>
<keyword evidence="3" id="KW-1185">Reference proteome</keyword>
<comment type="caution">
    <text evidence="2">The sequence shown here is derived from an EMBL/GenBank/DDBJ whole genome shotgun (WGS) entry which is preliminary data.</text>
</comment>